<dbReference type="HOGENOM" id="CLU_081882_0_0_1"/>
<dbReference type="KEGG" id="shr:100922846"/>
<feature type="transmembrane region" description="Helical" evidence="1">
    <location>
        <begin position="235"/>
        <end position="257"/>
    </location>
</feature>
<dbReference type="OrthoDB" id="9449085at2759"/>
<reference evidence="2 3" key="1">
    <citation type="journal article" date="2011" name="Proc. Natl. Acad. Sci. U.S.A.">
        <title>Genetic diversity and population structure of the endangered marsupial Sarcophilus harrisii (Tasmanian devil).</title>
        <authorList>
            <person name="Miller W."/>
            <person name="Hayes V.M."/>
            <person name="Ratan A."/>
            <person name="Petersen D.C."/>
            <person name="Wittekindt N.E."/>
            <person name="Miller J."/>
            <person name="Walenz B."/>
            <person name="Knight J."/>
            <person name="Qi J."/>
            <person name="Zhao F."/>
            <person name="Wang Q."/>
            <person name="Bedoya-Reina O.C."/>
            <person name="Katiyar N."/>
            <person name="Tomsho L.P."/>
            <person name="Kasson L.M."/>
            <person name="Hardie R.A."/>
            <person name="Woodbridge P."/>
            <person name="Tindall E.A."/>
            <person name="Bertelsen M.F."/>
            <person name="Dixon D."/>
            <person name="Pyecroft S."/>
            <person name="Helgen K.M."/>
            <person name="Lesk A.M."/>
            <person name="Pringle T.H."/>
            <person name="Patterson N."/>
            <person name="Zhang Y."/>
            <person name="Kreiss A."/>
            <person name="Woods G.M."/>
            <person name="Jones M.E."/>
            <person name="Schuster S.C."/>
        </authorList>
    </citation>
    <scope>NUCLEOTIDE SEQUENCE [LARGE SCALE GENOMIC DNA]</scope>
</reference>
<keyword evidence="3" id="KW-1185">Reference proteome</keyword>
<feature type="transmembrane region" description="Helical" evidence="1">
    <location>
        <begin position="9"/>
        <end position="29"/>
    </location>
</feature>
<dbReference type="InParanoid" id="G3W6J7"/>
<dbReference type="RefSeq" id="XP_023361818.1">
    <property type="nucleotide sequence ID" value="XM_023506050.2"/>
</dbReference>
<protein>
    <submittedName>
        <fullName evidence="2">Transmembrane protein 156</fullName>
    </submittedName>
</protein>
<name>G3W6J7_SARHA</name>
<evidence type="ECO:0000256" key="1">
    <source>
        <dbReference type="SAM" id="Phobius"/>
    </source>
</evidence>
<reference evidence="2" key="2">
    <citation type="submission" date="2025-08" db="UniProtKB">
        <authorList>
            <consortium name="Ensembl"/>
        </authorList>
    </citation>
    <scope>IDENTIFICATION</scope>
</reference>
<dbReference type="OMA" id="TSEFKMC"/>
<dbReference type="Pfam" id="PF15106">
    <property type="entry name" value="TMEM156"/>
    <property type="match status" value="1"/>
</dbReference>
<dbReference type="PANTHER" id="PTHR14788:SF5">
    <property type="entry name" value="TRANSMEMBRANE PROTEIN 156"/>
    <property type="match status" value="1"/>
</dbReference>
<reference evidence="2" key="3">
    <citation type="submission" date="2025-09" db="UniProtKB">
        <authorList>
            <consortium name="Ensembl"/>
        </authorList>
    </citation>
    <scope>IDENTIFICATION</scope>
</reference>
<gene>
    <name evidence="2" type="primary">TMEM156</name>
</gene>
<keyword evidence="1" id="KW-1133">Transmembrane helix</keyword>
<keyword evidence="1" id="KW-0812">Transmembrane</keyword>
<accession>G3W6J7</accession>
<dbReference type="InterPro" id="IPR029374">
    <property type="entry name" value="TMEM156"/>
</dbReference>
<dbReference type="PANTHER" id="PTHR14788">
    <property type="entry name" value="TRANSMEMBRANE PROTEIN 156"/>
    <property type="match status" value="1"/>
</dbReference>
<dbReference type="GeneTree" id="ENSGT00390000017929"/>
<sequence length="335" mass="38081">MCLNMTKAALLKLLVVIMIMFILILPDYFKTSKGNIVELSCLDISSLNNFTYPLPEFNISFVSFLQQGREHEVIVLGISAKHFHFHNMSNVCPLASGELQLYSSCLLCESKGTVDFIHQELTTRGNNRLKEVWKMERQVIDASIMNDSMKMKAENFLPLHVLFNFTVVPVVEALGGHDTTCVLKLHLRNSASRQDPLKTTLLNGSHTSVEGLNSCNQVSLQLEMETGNSTCTMKITWYVLILLVFIFLIICSVYKIFQESRRIQTWQNYTSFHYSHYTTPTLPKENDSEILRGVLNVHVVSGAAKQRSPSTFSGAKERLPPISELEHFFYSESER</sequence>
<dbReference type="STRING" id="9305.ENSSHAP00000011052"/>
<keyword evidence="1" id="KW-0472">Membrane</keyword>
<dbReference type="Proteomes" id="UP000007648">
    <property type="component" value="Unassembled WGS sequence"/>
</dbReference>
<proteinExistence type="predicted"/>
<dbReference type="FunCoup" id="G3W6J7">
    <property type="interactions" value="28"/>
</dbReference>
<organism evidence="2 3">
    <name type="scientific">Sarcophilus harrisii</name>
    <name type="common">Tasmanian devil</name>
    <name type="synonym">Sarcophilus laniarius</name>
    <dbReference type="NCBI Taxonomy" id="9305"/>
    <lineage>
        <taxon>Eukaryota</taxon>
        <taxon>Metazoa</taxon>
        <taxon>Chordata</taxon>
        <taxon>Craniata</taxon>
        <taxon>Vertebrata</taxon>
        <taxon>Euteleostomi</taxon>
        <taxon>Mammalia</taxon>
        <taxon>Metatheria</taxon>
        <taxon>Dasyuromorphia</taxon>
        <taxon>Dasyuridae</taxon>
        <taxon>Sarcophilus</taxon>
    </lineage>
</organism>
<evidence type="ECO:0000313" key="2">
    <source>
        <dbReference type="Ensembl" id="ENSSHAP00000011052.1"/>
    </source>
</evidence>
<dbReference type="GeneID" id="100922846"/>
<dbReference type="eggNOG" id="ENOG502SAF3">
    <property type="taxonomic scope" value="Eukaryota"/>
</dbReference>
<dbReference type="CTD" id="80008"/>
<dbReference type="AlphaFoldDB" id="G3W6J7"/>
<evidence type="ECO:0000313" key="3">
    <source>
        <dbReference type="Proteomes" id="UP000007648"/>
    </source>
</evidence>
<dbReference type="Ensembl" id="ENSSHAT00000011146.2">
    <property type="protein sequence ID" value="ENSSHAP00000011052.1"/>
    <property type="gene ID" value="ENSSHAG00000009519.2"/>
</dbReference>